<organism evidence="3 4">
    <name type="scientific">Crotalus adamanteus</name>
    <name type="common">Eastern diamondback rattlesnake</name>
    <dbReference type="NCBI Taxonomy" id="8729"/>
    <lineage>
        <taxon>Eukaryota</taxon>
        <taxon>Metazoa</taxon>
        <taxon>Chordata</taxon>
        <taxon>Craniata</taxon>
        <taxon>Vertebrata</taxon>
        <taxon>Euteleostomi</taxon>
        <taxon>Lepidosauria</taxon>
        <taxon>Squamata</taxon>
        <taxon>Bifurcata</taxon>
        <taxon>Unidentata</taxon>
        <taxon>Episquamata</taxon>
        <taxon>Toxicofera</taxon>
        <taxon>Serpentes</taxon>
        <taxon>Colubroidea</taxon>
        <taxon>Viperidae</taxon>
        <taxon>Crotalinae</taxon>
        <taxon>Crotalus</taxon>
    </lineage>
</organism>
<sequence length="469" mass="49775">MSTNLTKPEESASPYHLLVSSEEYEPGREVEVNLEGTPDAGFKWFMLQARDIEKNIPVGNDNKVADVAKQSSVSPRSRKKSSSIIVRVNCGQGGSYGSGSECVQGSSQSGSSQSQGGLIYQGGSIKKGGIDTSGGSSYGQSVSTISDKGKVIVYPPTKPFPPERTTYTSQLANSHYKHIQNTKYGEKIQSQGSNPESDIRITIQSGQPMKVCDKTSPSYNSQACKLLMAVDPLLLLVVVDHHLHLAAVDLLYQLAGILVVREISLTRILVSRLDHHLSKVLEVAIVVPPNKVMVPRVVPPNKDMSGSSQQGYGSQSGSYSQGNRNPCYGSTTGKIISSSNCPKGVPSGSYGSSSSSSSSSSSQYGQSGQSGSYGSSSSQYGQSGSYGSSSQYGQAGQSGSYGSSSQYGQGSQTSGGYNIKGCGENPRNCRRKRAASAPNILKTLINKIRGKRNEPFNSEQMYSKNQLAS</sequence>
<feature type="compositionally biased region" description="Low complexity" evidence="1">
    <location>
        <begin position="98"/>
        <end position="120"/>
    </location>
</feature>
<feature type="domain" description="Reelin" evidence="2">
    <location>
        <begin position="8"/>
        <end position="60"/>
    </location>
</feature>
<evidence type="ECO:0000313" key="3">
    <source>
        <dbReference type="EMBL" id="KAK9404031.1"/>
    </source>
</evidence>
<evidence type="ECO:0000313" key="4">
    <source>
        <dbReference type="Proteomes" id="UP001474421"/>
    </source>
</evidence>
<dbReference type="Gene3D" id="2.60.40.4060">
    <property type="entry name" value="Reeler domain"/>
    <property type="match status" value="1"/>
</dbReference>
<dbReference type="AlphaFoldDB" id="A0AAW1BQI9"/>
<evidence type="ECO:0000259" key="2">
    <source>
        <dbReference type="Pfam" id="PF02014"/>
    </source>
</evidence>
<reference evidence="3 4" key="1">
    <citation type="journal article" date="2024" name="Proc. Natl. Acad. Sci. U.S.A.">
        <title>The genetic regulatory architecture and epigenomic basis for age-related changes in rattlesnake venom.</title>
        <authorList>
            <person name="Hogan M.P."/>
            <person name="Holding M.L."/>
            <person name="Nystrom G.S."/>
            <person name="Colston T.J."/>
            <person name="Bartlett D.A."/>
            <person name="Mason A.J."/>
            <person name="Ellsworth S.A."/>
            <person name="Rautsaw R.M."/>
            <person name="Lawrence K.C."/>
            <person name="Strickland J.L."/>
            <person name="He B."/>
            <person name="Fraser P."/>
            <person name="Margres M.J."/>
            <person name="Gilbert D.M."/>
            <person name="Gibbs H.L."/>
            <person name="Parkinson C.L."/>
            <person name="Rokyta D.R."/>
        </authorList>
    </citation>
    <scope>NUCLEOTIDE SEQUENCE [LARGE SCALE GENOMIC DNA]</scope>
    <source>
        <strain evidence="3">DRR0105</strain>
    </source>
</reference>
<feature type="region of interest" description="Disordered" evidence="1">
    <location>
        <begin position="297"/>
        <end position="324"/>
    </location>
</feature>
<name>A0AAW1BQI9_CROAD</name>
<feature type="compositionally biased region" description="Low complexity" evidence="1">
    <location>
        <begin position="305"/>
        <end position="322"/>
    </location>
</feature>
<dbReference type="InterPro" id="IPR002861">
    <property type="entry name" value="Reeler_dom"/>
</dbReference>
<comment type="caution">
    <text evidence="3">The sequence shown here is derived from an EMBL/GenBank/DDBJ whole genome shotgun (WGS) entry which is preliminary data.</text>
</comment>
<feature type="region of interest" description="Disordered" evidence="1">
    <location>
        <begin position="346"/>
        <end position="469"/>
    </location>
</feature>
<feature type="compositionally biased region" description="Polar residues" evidence="1">
    <location>
        <begin position="455"/>
        <end position="469"/>
    </location>
</feature>
<accession>A0AAW1BQI9</accession>
<protein>
    <submittedName>
        <fullName evidence="3">Hornerin-like</fullName>
    </submittedName>
</protein>
<keyword evidence="4" id="KW-1185">Reference proteome</keyword>
<dbReference type="Pfam" id="PF02014">
    <property type="entry name" value="Reeler"/>
    <property type="match status" value="1"/>
</dbReference>
<gene>
    <name evidence="3" type="ORF">NXF25_008858</name>
</gene>
<dbReference type="EMBL" id="JAOTOJ010000003">
    <property type="protein sequence ID" value="KAK9404031.1"/>
    <property type="molecule type" value="Genomic_DNA"/>
</dbReference>
<dbReference type="Proteomes" id="UP001474421">
    <property type="component" value="Unassembled WGS sequence"/>
</dbReference>
<proteinExistence type="predicted"/>
<feature type="region of interest" description="Disordered" evidence="1">
    <location>
        <begin position="97"/>
        <end position="120"/>
    </location>
</feature>
<evidence type="ECO:0000256" key="1">
    <source>
        <dbReference type="SAM" id="MobiDB-lite"/>
    </source>
</evidence>
<dbReference type="InterPro" id="IPR042307">
    <property type="entry name" value="Reeler_sf"/>
</dbReference>
<feature type="compositionally biased region" description="Low complexity" evidence="1">
    <location>
        <begin position="347"/>
        <end position="417"/>
    </location>
</feature>